<dbReference type="EMBL" id="MZ089804">
    <property type="protein sequence ID" value="QXN75277.1"/>
    <property type="molecule type" value="Genomic_DNA"/>
</dbReference>
<evidence type="ECO:0000313" key="1">
    <source>
        <dbReference type="EMBL" id="QXN75277.1"/>
    </source>
</evidence>
<name>A0A8F5MKU1_9VIRU</name>
<organism evidence="1">
    <name type="scientific">Microvirus mar58</name>
    <dbReference type="NCBI Taxonomy" id="2851194"/>
    <lineage>
        <taxon>Viruses</taxon>
        <taxon>Monodnaviria</taxon>
        <taxon>Sangervirae</taxon>
        <taxon>Phixviricota</taxon>
        <taxon>Malgrandaviricetes</taxon>
        <taxon>Petitvirales</taxon>
        <taxon>Microviridae</taxon>
    </lineage>
</organism>
<sequence>MLDPNKFCAVTAQAAPDVNLRPVRMLCLAEEVGYTHELLTKIGYSLISFELIPDAREILDKLTETDDKCDD</sequence>
<reference evidence="1" key="1">
    <citation type="submission" date="2021-04" db="EMBL/GenBank/DDBJ databases">
        <title>Genomes of microviruses identified in yellow-bellied marmot fecal samples.</title>
        <authorList>
            <person name="Varsani A."/>
            <person name="Kraberger S."/>
            <person name="Chatterjee A."/>
            <person name="Richet C."/>
            <person name="Fontenele R.S."/>
            <person name="Schmidlin K."/>
            <person name="Blumstein D.T."/>
        </authorList>
    </citation>
    <scope>NUCLEOTIDE SEQUENCE</scope>
    <source>
        <strain evidence="1">Mar58</strain>
    </source>
</reference>
<accession>A0A8F5MKU1</accession>
<proteinExistence type="predicted"/>
<protein>
    <submittedName>
        <fullName evidence="1">Uncharacterized protein</fullName>
    </submittedName>
</protein>